<gene>
    <name evidence="6" type="ORF">NQ315_004477</name>
</gene>
<feature type="coiled-coil region" evidence="4">
    <location>
        <begin position="177"/>
        <end position="292"/>
    </location>
</feature>
<dbReference type="Gene3D" id="3.40.50.300">
    <property type="entry name" value="P-loop containing nucleotide triphosphate hydrolases"/>
    <property type="match status" value="2"/>
</dbReference>
<comment type="caution">
    <text evidence="6">The sequence shown here is derived from an EMBL/GenBank/DDBJ whole genome shotgun (WGS) entry which is preliminary data.</text>
</comment>
<dbReference type="EMBL" id="JANEYG010000045">
    <property type="protein sequence ID" value="KAJ8916110.1"/>
    <property type="molecule type" value="Genomic_DNA"/>
</dbReference>
<dbReference type="AlphaFoldDB" id="A0AAV8VPT0"/>
<dbReference type="InterPro" id="IPR003395">
    <property type="entry name" value="RecF/RecN/SMC_N"/>
</dbReference>
<dbReference type="GO" id="GO:0003697">
    <property type="term" value="F:single-stranded DNA binding"/>
    <property type="evidence" value="ECO:0007669"/>
    <property type="project" value="TreeGrafter"/>
</dbReference>
<evidence type="ECO:0000256" key="2">
    <source>
        <dbReference type="ARBA" id="ARBA00018687"/>
    </source>
</evidence>
<keyword evidence="3 4" id="KW-0175">Coiled coil</keyword>
<reference evidence="6 7" key="1">
    <citation type="journal article" date="2023" name="Insect Mol. Biol.">
        <title>Genome sequencing provides insights into the evolution of gene families encoding plant cell wall-degrading enzymes in longhorned beetles.</title>
        <authorList>
            <person name="Shin N.R."/>
            <person name="Okamura Y."/>
            <person name="Kirsch R."/>
            <person name="Pauchet Y."/>
        </authorList>
    </citation>
    <scope>NUCLEOTIDE SEQUENCE [LARGE SCALE GENOMIC DNA]</scope>
    <source>
        <strain evidence="6">EAD_L_NR</strain>
    </source>
</reference>
<evidence type="ECO:0000259" key="5">
    <source>
        <dbReference type="Pfam" id="PF02463"/>
    </source>
</evidence>
<comment type="similarity">
    <text evidence="1">Belongs to the SMC family. SMC5 subfamily.</text>
</comment>
<evidence type="ECO:0000313" key="7">
    <source>
        <dbReference type="Proteomes" id="UP001159042"/>
    </source>
</evidence>
<feature type="domain" description="RecF/RecN/SMC N-terminal" evidence="5">
    <location>
        <begin position="7"/>
        <end position="998"/>
    </location>
</feature>
<dbReference type="PANTHER" id="PTHR45916:SF1">
    <property type="entry name" value="STRUCTURAL MAINTENANCE OF CHROMOSOMES PROTEIN 5"/>
    <property type="match status" value="1"/>
</dbReference>
<dbReference type="Gene3D" id="1.10.287.1490">
    <property type="match status" value="1"/>
</dbReference>
<keyword evidence="7" id="KW-1185">Reference proteome</keyword>
<accession>A0AAV8VPT0</accession>
<organism evidence="6 7">
    <name type="scientific">Exocentrus adspersus</name>
    <dbReference type="NCBI Taxonomy" id="1586481"/>
    <lineage>
        <taxon>Eukaryota</taxon>
        <taxon>Metazoa</taxon>
        <taxon>Ecdysozoa</taxon>
        <taxon>Arthropoda</taxon>
        <taxon>Hexapoda</taxon>
        <taxon>Insecta</taxon>
        <taxon>Pterygota</taxon>
        <taxon>Neoptera</taxon>
        <taxon>Endopterygota</taxon>
        <taxon>Coleoptera</taxon>
        <taxon>Polyphaga</taxon>
        <taxon>Cucujiformia</taxon>
        <taxon>Chrysomeloidea</taxon>
        <taxon>Cerambycidae</taxon>
        <taxon>Lamiinae</taxon>
        <taxon>Acanthocinini</taxon>
        <taxon>Exocentrus</taxon>
    </lineage>
</organism>
<evidence type="ECO:0000256" key="1">
    <source>
        <dbReference type="ARBA" id="ARBA00010171"/>
    </source>
</evidence>
<proteinExistence type="inferred from homology"/>
<evidence type="ECO:0000256" key="3">
    <source>
        <dbReference type="ARBA" id="ARBA00023054"/>
    </source>
</evidence>
<dbReference type="GO" id="GO:0005634">
    <property type="term" value="C:nucleus"/>
    <property type="evidence" value="ECO:0007669"/>
    <property type="project" value="TreeGrafter"/>
</dbReference>
<feature type="coiled-coil region" evidence="4">
    <location>
        <begin position="321"/>
        <end position="411"/>
    </location>
</feature>
<dbReference type="PANTHER" id="PTHR45916">
    <property type="entry name" value="STRUCTURAL MAINTENANCE OF CHROMOSOMES PROTEIN 5"/>
    <property type="match status" value="1"/>
</dbReference>
<dbReference type="GO" id="GO:0030915">
    <property type="term" value="C:Smc5-Smc6 complex"/>
    <property type="evidence" value="ECO:0007669"/>
    <property type="project" value="TreeGrafter"/>
</dbReference>
<protein>
    <recommendedName>
        <fullName evidence="2">Structural maintenance of chromosomes protein 5</fullName>
    </recommendedName>
</protein>
<name>A0AAV8VPT0_9CUCU</name>
<dbReference type="SUPFAM" id="SSF52540">
    <property type="entry name" value="P-loop containing nucleoside triphosphate hydrolases"/>
    <property type="match status" value="2"/>
</dbReference>
<dbReference type="SUPFAM" id="SSF57997">
    <property type="entry name" value="Tropomyosin"/>
    <property type="match status" value="2"/>
</dbReference>
<dbReference type="InterPro" id="IPR027417">
    <property type="entry name" value="P-loop_NTPase"/>
</dbReference>
<sequence>MYKAGSIRKIQVKNFVTYSHVEMIPGPHLNMIIGPNGTGKSTMVAAIILGLGGDPKVVGRGTKISEYVKHNCDIATINVILQGERENEYIKVTRQFDTQDRTSWYLDNRKVKLKEILNCIEKFNIQVNNLCQFLPQDRVQDFAKLNKQELLRETQKALCRYDLIEKQEALINSRDHHKDVVSSIETYQKKLQEAEEANMRLEGRVQNLNTKKIYTEKVSHIERKIAWINYEDVKIQLTDVKKDRNDAQEVYDKLKSAVRPIEQAIDQSRAQITHFQQNNSKLAQVIRNMENNTSSNFERVDTMKNSVRSIEDDMNVRLSEVEQWDKEIENAVNKLQEMRMSQKEIQARCEASESERQHLTSELNKTASHQKLIEDKKDEVIQAKYDEARKINSLEHEMNRLENVKQSRLQMLQRVNVDVYKAVCWLRNNKHLFQNEIYEPIMLEVNVLESRHSKYVENVIPMRDRLAFTCVNKDDMNKLIRYLREGQNLSLNVVHSSSTNNIAYQPKVPIEQLRRYGFYTYVSNLFTAPGPIMSYLCKTYNLHNIPVGDHNTNNCYEQVPQNIRQFFSDKYRYSISFSKYSGQKSTRQVEVYSDGSLSLSLDVVRLANLKGQISDIRKTAQDYETQIDSYKNQLTKLNEKVGALRERIKELQKEKQQIHVINSRIQATEKQIQDMRKNKKSPEAIRNQARQTIKDLVLKIYGIQETIKSEFKKLSNLVIESSVTSVKIEECRRKVAYLENKASESRQRCQEAEETLNRIRDRYTEVMTQAKSLLHKAKSLSNGYTPADDGFDEFRAVYEKLSNDVQALNGEKDQLMSRISCLNTADDGELQEYEERLQEIQNLTDNIEKASAELNKITNRMDRVQEEWLSPLQELVREINLRFAAAFERMKCAGEVSISTGDNDKDFSQYGLCIKVTYRNGEPLQELNRNIQSGGERAVATAAFMLSLQELTPVPFRCVDEVNQGMDANNERRIFELIVDCTCQPDSSQYFLITPKLVPHLNYSRNMAVHIVHNGPFVAQDKKWGFSKLCNPLGLQIA</sequence>
<evidence type="ECO:0000256" key="4">
    <source>
        <dbReference type="SAM" id="Coils"/>
    </source>
</evidence>
<dbReference type="GO" id="GO:0000724">
    <property type="term" value="P:double-strand break repair via homologous recombination"/>
    <property type="evidence" value="ECO:0007669"/>
    <property type="project" value="TreeGrafter"/>
</dbReference>
<feature type="coiled-coil region" evidence="4">
    <location>
        <begin position="606"/>
        <end position="678"/>
    </location>
</feature>
<dbReference type="Proteomes" id="UP001159042">
    <property type="component" value="Unassembled WGS sequence"/>
</dbReference>
<dbReference type="Pfam" id="PF02463">
    <property type="entry name" value="SMC_N"/>
    <property type="match status" value="1"/>
</dbReference>
<evidence type="ECO:0000313" key="6">
    <source>
        <dbReference type="EMBL" id="KAJ8916110.1"/>
    </source>
</evidence>
<feature type="coiled-coil region" evidence="4">
    <location>
        <begin position="728"/>
        <end position="867"/>
    </location>
</feature>